<feature type="non-terminal residue" evidence="3">
    <location>
        <position position="1"/>
    </location>
</feature>
<sequence length="112" mass="11983">MVRTVALLLELALIALSLAAPSRYYGSYDEYMIEDRWHVGNDESAFISDYDGYPQYVAEPVPTTLRTTVVADHVTTESKTTTLPSTPRIHKIEGGIGNGGSGGSYNSPGGSG</sequence>
<evidence type="ECO:0000256" key="1">
    <source>
        <dbReference type="SAM" id="MobiDB-lite"/>
    </source>
</evidence>
<reference evidence="3" key="1">
    <citation type="journal article" date="2021" name="G3 (Bethesda)">
        <title>Genome and transcriptome analysis of the beet armyworm Spodoptera exigua reveals targets for pest control. .</title>
        <authorList>
            <person name="Simon S."/>
            <person name="Breeschoten T."/>
            <person name="Jansen H.J."/>
            <person name="Dirks R.P."/>
            <person name="Schranz M.E."/>
            <person name="Ros V.I.D."/>
        </authorList>
    </citation>
    <scope>NUCLEOTIDE SEQUENCE</scope>
    <source>
        <strain evidence="3">TB_SE_WUR_2020</strain>
    </source>
</reference>
<feature type="chain" id="PRO_5036713190" evidence="2">
    <location>
        <begin position="20"/>
        <end position="112"/>
    </location>
</feature>
<protein>
    <submittedName>
        <fullName evidence="3">Uncharacterized protein</fullName>
    </submittedName>
</protein>
<evidence type="ECO:0000313" key="4">
    <source>
        <dbReference type="Proteomes" id="UP000814243"/>
    </source>
</evidence>
<dbReference type="EMBL" id="JACEFF010000654">
    <property type="protein sequence ID" value="KAH9633526.1"/>
    <property type="molecule type" value="Genomic_DNA"/>
</dbReference>
<dbReference type="Proteomes" id="UP000814243">
    <property type="component" value="Unassembled WGS sequence"/>
</dbReference>
<gene>
    <name evidence="3" type="ORF">HF086_013203</name>
</gene>
<feature type="compositionally biased region" description="Gly residues" evidence="1">
    <location>
        <begin position="94"/>
        <end position="112"/>
    </location>
</feature>
<proteinExistence type="predicted"/>
<comment type="caution">
    <text evidence="3">The sequence shown here is derived from an EMBL/GenBank/DDBJ whole genome shotgun (WGS) entry which is preliminary data.</text>
</comment>
<evidence type="ECO:0000256" key="2">
    <source>
        <dbReference type="SAM" id="SignalP"/>
    </source>
</evidence>
<dbReference type="AlphaFoldDB" id="A0A922SDB2"/>
<accession>A0A922SDB2</accession>
<organism evidence="3 4">
    <name type="scientific">Spodoptera exigua</name>
    <name type="common">Beet armyworm</name>
    <name type="synonym">Noctua fulgens</name>
    <dbReference type="NCBI Taxonomy" id="7107"/>
    <lineage>
        <taxon>Eukaryota</taxon>
        <taxon>Metazoa</taxon>
        <taxon>Ecdysozoa</taxon>
        <taxon>Arthropoda</taxon>
        <taxon>Hexapoda</taxon>
        <taxon>Insecta</taxon>
        <taxon>Pterygota</taxon>
        <taxon>Neoptera</taxon>
        <taxon>Endopterygota</taxon>
        <taxon>Lepidoptera</taxon>
        <taxon>Glossata</taxon>
        <taxon>Ditrysia</taxon>
        <taxon>Noctuoidea</taxon>
        <taxon>Noctuidae</taxon>
        <taxon>Amphipyrinae</taxon>
        <taxon>Spodoptera</taxon>
    </lineage>
</organism>
<feature type="compositionally biased region" description="Low complexity" evidence="1">
    <location>
        <begin position="77"/>
        <end position="87"/>
    </location>
</feature>
<feature type="signal peptide" evidence="2">
    <location>
        <begin position="1"/>
        <end position="19"/>
    </location>
</feature>
<keyword evidence="2" id="KW-0732">Signal</keyword>
<name>A0A922SDB2_SPOEX</name>
<feature type="region of interest" description="Disordered" evidence="1">
    <location>
        <begin position="76"/>
        <end position="112"/>
    </location>
</feature>
<evidence type="ECO:0000313" key="3">
    <source>
        <dbReference type="EMBL" id="KAH9633526.1"/>
    </source>
</evidence>